<dbReference type="EMBL" id="MU853427">
    <property type="protein sequence ID" value="KAK4131124.1"/>
    <property type="molecule type" value="Genomic_DNA"/>
</dbReference>
<evidence type="ECO:0000313" key="3">
    <source>
        <dbReference type="Proteomes" id="UP001304895"/>
    </source>
</evidence>
<feature type="region of interest" description="Disordered" evidence="1">
    <location>
        <begin position="1"/>
        <end position="62"/>
    </location>
</feature>
<sequence length="90" mass="10289">MLPLAKQKKGKQTDFPSNLVVTPRRPDAMPQVSQHNMPRLRPRPRTPHEKPAVTRSPTPKLLCHSRQIANNRERLAQTKHQPAHLPLASR</sequence>
<protein>
    <submittedName>
        <fullName evidence="2">Uncharacterized protein</fullName>
    </submittedName>
</protein>
<dbReference type="Proteomes" id="UP001304895">
    <property type="component" value="Unassembled WGS sequence"/>
</dbReference>
<keyword evidence="3" id="KW-1185">Reference proteome</keyword>
<comment type="caution">
    <text evidence="2">The sequence shown here is derived from an EMBL/GenBank/DDBJ whole genome shotgun (WGS) entry which is preliminary data.</text>
</comment>
<name>A0AAN6ZBA4_9PEZI</name>
<dbReference type="AlphaFoldDB" id="A0AAN6ZBA4"/>
<feature type="compositionally biased region" description="Basic residues" evidence="1">
    <location>
        <begin position="1"/>
        <end position="10"/>
    </location>
</feature>
<reference evidence="2" key="2">
    <citation type="submission" date="2023-05" db="EMBL/GenBank/DDBJ databases">
        <authorList>
            <consortium name="Lawrence Berkeley National Laboratory"/>
            <person name="Steindorff A."/>
            <person name="Hensen N."/>
            <person name="Bonometti L."/>
            <person name="Westerberg I."/>
            <person name="Brannstrom I.O."/>
            <person name="Guillou S."/>
            <person name="Cros-Aarteil S."/>
            <person name="Calhoun S."/>
            <person name="Haridas S."/>
            <person name="Kuo A."/>
            <person name="Mondo S."/>
            <person name="Pangilinan J."/>
            <person name="Riley R."/>
            <person name="Labutti K."/>
            <person name="Andreopoulos B."/>
            <person name="Lipzen A."/>
            <person name="Chen C."/>
            <person name="Yanf M."/>
            <person name="Daum C."/>
            <person name="Ng V."/>
            <person name="Clum A."/>
            <person name="Ohm R."/>
            <person name="Martin F."/>
            <person name="Silar P."/>
            <person name="Natvig D."/>
            <person name="Lalanne C."/>
            <person name="Gautier V."/>
            <person name="Ament-Velasquez S.L."/>
            <person name="Kruys A."/>
            <person name="Hutchinson M.I."/>
            <person name="Powell A.J."/>
            <person name="Barry K."/>
            <person name="Miller A.N."/>
            <person name="Grigoriev I.V."/>
            <person name="Debuchy R."/>
            <person name="Gladieux P."/>
            <person name="Thoren M.H."/>
            <person name="Johannesson H."/>
        </authorList>
    </citation>
    <scope>NUCLEOTIDE SEQUENCE</scope>
    <source>
        <strain evidence="2">CBS 123565</strain>
    </source>
</reference>
<accession>A0AAN6ZBA4</accession>
<organism evidence="2 3">
    <name type="scientific">Trichocladium antarcticum</name>
    <dbReference type="NCBI Taxonomy" id="1450529"/>
    <lineage>
        <taxon>Eukaryota</taxon>
        <taxon>Fungi</taxon>
        <taxon>Dikarya</taxon>
        <taxon>Ascomycota</taxon>
        <taxon>Pezizomycotina</taxon>
        <taxon>Sordariomycetes</taxon>
        <taxon>Sordariomycetidae</taxon>
        <taxon>Sordariales</taxon>
        <taxon>Chaetomiaceae</taxon>
        <taxon>Trichocladium</taxon>
    </lineage>
</organism>
<evidence type="ECO:0000313" key="2">
    <source>
        <dbReference type="EMBL" id="KAK4131124.1"/>
    </source>
</evidence>
<evidence type="ECO:0000256" key="1">
    <source>
        <dbReference type="SAM" id="MobiDB-lite"/>
    </source>
</evidence>
<reference evidence="2" key="1">
    <citation type="journal article" date="2023" name="Mol. Phylogenet. Evol.">
        <title>Genome-scale phylogeny and comparative genomics of the fungal order Sordariales.</title>
        <authorList>
            <person name="Hensen N."/>
            <person name="Bonometti L."/>
            <person name="Westerberg I."/>
            <person name="Brannstrom I.O."/>
            <person name="Guillou S."/>
            <person name="Cros-Aarteil S."/>
            <person name="Calhoun S."/>
            <person name="Haridas S."/>
            <person name="Kuo A."/>
            <person name="Mondo S."/>
            <person name="Pangilinan J."/>
            <person name="Riley R."/>
            <person name="LaButti K."/>
            <person name="Andreopoulos B."/>
            <person name="Lipzen A."/>
            <person name="Chen C."/>
            <person name="Yan M."/>
            <person name="Daum C."/>
            <person name="Ng V."/>
            <person name="Clum A."/>
            <person name="Steindorff A."/>
            <person name="Ohm R.A."/>
            <person name="Martin F."/>
            <person name="Silar P."/>
            <person name="Natvig D.O."/>
            <person name="Lalanne C."/>
            <person name="Gautier V."/>
            <person name="Ament-Velasquez S.L."/>
            <person name="Kruys A."/>
            <person name="Hutchinson M.I."/>
            <person name="Powell A.J."/>
            <person name="Barry K."/>
            <person name="Miller A.N."/>
            <person name="Grigoriev I.V."/>
            <person name="Debuchy R."/>
            <person name="Gladieux P."/>
            <person name="Hiltunen Thoren M."/>
            <person name="Johannesson H."/>
        </authorList>
    </citation>
    <scope>NUCLEOTIDE SEQUENCE</scope>
    <source>
        <strain evidence="2">CBS 123565</strain>
    </source>
</reference>
<gene>
    <name evidence="2" type="ORF">BT67DRAFT_444904</name>
</gene>
<proteinExistence type="predicted"/>